<dbReference type="EMBL" id="JAUQOM010000002">
    <property type="protein sequence ID" value="MDO7834720.1"/>
    <property type="molecule type" value="Genomic_DNA"/>
</dbReference>
<dbReference type="InterPro" id="IPR000182">
    <property type="entry name" value="GNAT_dom"/>
</dbReference>
<accession>A0ABT8ZJK8</accession>
<comment type="caution">
    <text evidence="2">The sequence shown here is derived from an EMBL/GenBank/DDBJ whole genome shotgun (WGS) entry which is preliminary data.</text>
</comment>
<dbReference type="SUPFAM" id="SSF55729">
    <property type="entry name" value="Acyl-CoA N-acyltransferases (Nat)"/>
    <property type="match status" value="1"/>
</dbReference>
<keyword evidence="3" id="KW-1185">Reference proteome</keyword>
<proteinExistence type="predicted"/>
<dbReference type="Proteomes" id="UP001176471">
    <property type="component" value="Unassembled WGS sequence"/>
</dbReference>
<dbReference type="PROSITE" id="PS51186">
    <property type="entry name" value="GNAT"/>
    <property type="match status" value="1"/>
</dbReference>
<evidence type="ECO:0000259" key="1">
    <source>
        <dbReference type="PROSITE" id="PS51186"/>
    </source>
</evidence>
<dbReference type="PANTHER" id="PTHR43792">
    <property type="entry name" value="GNAT FAMILY, PUTATIVE (AFU_ORTHOLOGUE AFUA_3G00765)-RELATED-RELATED"/>
    <property type="match status" value="1"/>
</dbReference>
<dbReference type="Pfam" id="PF13302">
    <property type="entry name" value="Acetyltransf_3"/>
    <property type="match status" value="1"/>
</dbReference>
<evidence type="ECO:0000313" key="3">
    <source>
        <dbReference type="Proteomes" id="UP001176471"/>
    </source>
</evidence>
<dbReference type="InterPro" id="IPR016181">
    <property type="entry name" value="Acyl_CoA_acyltransferase"/>
</dbReference>
<dbReference type="InterPro" id="IPR051531">
    <property type="entry name" value="N-acetyltransferase"/>
</dbReference>
<name>A0ABT8ZJK8_9SPHN</name>
<organism evidence="2 3">
    <name type="scientific">Sphingobium cyanobacteriorum</name>
    <dbReference type="NCBI Taxonomy" id="3063954"/>
    <lineage>
        <taxon>Bacteria</taxon>
        <taxon>Pseudomonadati</taxon>
        <taxon>Pseudomonadota</taxon>
        <taxon>Alphaproteobacteria</taxon>
        <taxon>Sphingomonadales</taxon>
        <taxon>Sphingomonadaceae</taxon>
        <taxon>Sphingobium</taxon>
    </lineage>
</organism>
<dbReference type="RefSeq" id="WP_304535205.1">
    <property type="nucleotide sequence ID" value="NZ_JAUQOM010000002.1"/>
</dbReference>
<evidence type="ECO:0000313" key="2">
    <source>
        <dbReference type="EMBL" id="MDO7834720.1"/>
    </source>
</evidence>
<dbReference type="EC" id="2.-.-.-" evidence="2"/>
<reference evidence="2" key="1">
    <citation type="submission" date="2023-07" db="EMBL/GenBank/DDBJ databases">
        <title>Bacterial whole genome sequence for Sphingobium sp. HBC34.</title>
        <authorList>
            <person name="Le V."/>
            <person name="Ko S.-R."/>
            <person name="Ahn C.-Y."/>
            <person name="Oh H.-M."/>
        </authorList>
    </citation>
    <scope>NUCLEOTIDE SEQUENCE</scope>
    <source>
        <strain evidence="2">HBC34</strain>
    </source>
</reference>
<dbReference type="GO" id="GO:0016740">
    <property type="term" value="F:transferase activity"/>
    <property type="evidence" value="ECO:0007669"/>
    <property type="project" value="UniProtKB-KW"/>
</dbReference>
<dbReference type="PANTHER" id="PTHR43792:SF16">
    <property type="entry name" value="N-ACETYLTRANSFERASE DOMAIN-CONTAINING PROTEIN"/>
    <property type="match status" value="1"/>
</dbReference>
<keyword evidence="2" id="KW-0808">Transferase</keyword>
<feature type="domain" description="N-acetyltransferase" evidence="1">
    <location>
        <begin position="8"/>
        <end position="166"/>
    </location>
</feature>
<sequence length="190" mass="20858">MFARTPRLLLRPGWMEDAQALVHAIGDPAVIRNLARVPSPYGLDDAHAYLAMPQHPRQPRLLAFTRTQGAPRLVGGCGIHLSETGTPELGYWIARPYWGLGFATEAARAVMAMARANGVRDMRACHFVDNRASGNVLRKLGFRFTGRIEPRYSLARGAMVDCLLFEEGEAARLNDDPAMDLYGDALPVAA</sequence>
<protein>
    <submittedName>
        <fullName evidence="2">GNAT family protein</fullName>
        <ecNumber evidence="2">2.-.-.-</ecNumber>
    </submittedName>
</protein>
<dbReference type="Gene3D" id="3.40.630.30">
    <property type="match status" value="1"/>
</dbReference>
<gene>
    <name evidence="2" type="ORF">Q4610_06640</name>
</gene>